<evidence type="ECO:0000313" key="2">
    <source>
        <dbReference type="Proteomes" id="UP000679220"/>
    </source>
</evidence>
<protein>
    <submittedName>
        <fullName evidence="1">Uncharacterized protein</fullName>
    </submittedName>
</protein>
<sequence length="192" mass="21948">MTRTYISDSAYLDYDFQTSLKNDFNLEYRVYIESNNPDTLQAIFLVKDTTDIKDLTGGSSYGLPHKNIGYIGADFDSSFVFVQSFGSGNPHEIQLIDKRTGKTIRKGTWVDANEGSQILLYIEHINEPNEQLKIFDIENNAETIVNDFQDCKCVQYVIGGLRDCVSIDTVTQEYIILTSSYEDDTVEKKYKR</sequence>
<proteinExistence type="predicted"/>
<comment type="caution">
    <text evidence="1">The sequence shown here is derived from an EMBL/GenBank/DDBJ whole genome shotgun (WGS) entry which is preliminary data.</text>
</comment>
<accession>A0A941FAB7</accession>
<dbReference type="RefSeq" id="WP_212193157.1">
    <property type="nucleotide sequence ID" value="NZ_JAGTAR010000050.1"/>
</dbReference>
<reference evidence="1" key="1">
    <citation type="journal article" date="2018" name="Int. J. Syst. Evol. Microbiol.">
        <title>Carboxylicivirga sediminis sp. nov., isolated from coastal sediment.</title>
        <authorList>
            <person name="Wang F.Q."/>
            <person name="Ren L.H."/>
            <person name="Zou R.J."/>
            <person name="Sun Y.Z."/>
            <person name="Liu X.J."/>
            <person name="Jiang F."/>
            <person name="Liu L.J."/>
        </authorList>
    </citation>
    <scope>NUCLEOTIDE SEQUENCE</scope>
    <source>
        <strain evidence="1">JR1</strain>
    </source>
</reference>
<dbReference type="Proteomes" id="UP000679220">
    <property type="component" value="Unassembled WGS sequence"/>
</dbReference>
<name>A0A941FAB7_9BACT</name>
<evidence type="ECO:0000313" key="1">
    <source>
        <dbReference type="EMBL" id="MBR8538133.1"/>
    </source>
</evidence>
<gene>
    <name evidence="1" type="ORF">KDU71_21360</name>
</gene>
<dbReference type="AlphaFoldDB" id="A0A941FAB7"/>
<organism evidence="1 2">
    <name type="scientific">Carboxylicivirga sediminis</name>
    <dbReference type="NCBI Taxonomy" id="2006564"/>
    <lineage>
        <taxon>Bacteria</taxon>
        <taxon>Pseudomonadati</taxon>
        <taxon>Bacteroidota</taxon>
        <taxon>Bacteroidia</taxon>
        <taxon>Marinilabiliales</taxon>
        <taxon>Marinilabiliaceae</taxon>
        <taxon>Carboxylicivirga</taxon>
    </lineage>
</organism>
<reference evidence="1" key="2">
    <citation type="submission" date="2021-04" db="EMBL/GenBank/DDBJ databases">
        <authorList>
            <person name="Zhang T."/>
            <person name="Zhang Y."/>
            <person name="Lu D."/>
            <person name="Zuo D."/>
            <person name="Du Z."/>
        </authorList>
    </citation>
    <scope>NUCLEOTIDE SEQUENCE</scope>
    <source>
        <strain evidence="1">JR1</strain>
    </source>
</reference>
<keyword evidence="2" id="KW-1185">Reference proteome</keyword>
<dbReference type="EMBL" id="JAGTAR010000050">
    <property type="protein sequence ID" value="MBR8538133.1"/>
    <property type="molecule type" value="Genomic_DNA"/>
</dbReference>